<keyword evidence="3" id="KW-1185">Reference proteome</keyword>
<organism evidence="2 3">
    <name type="scientific">Chryseobacterium polytrichastri</name>
    <dbReference type="NCBI Taxonomy" id="1302687"/>
    <lineage>
        <taxon>Bacteria</taxon>
        <taxon>Pseudomonadati</taxon>
        <taxon>Bacteroidota</taxon>
        <taxon>Flavobacteriia</taxon>
        <taxon>Flavobacteriales</taxon>
        <taxon>Weeksellaceae</taxon>
        <taxon>Chryseobacterium group</taxon>
        <taxon>Chryseobacterium</taxon>
    </lineage>
</organism>
<dbReference type="PROSITE" id="PS51257">
    <property type="entry name" value="PROKAR_LIPOPROTEIN"/>
    <property type="match status" value="1"/>
</dbReference>
<accession>A0A1M7ESI8</accession>
<feature type="compositionally biased region" description="Low complexity" evidence="1">
    <location>
        <begin position="815"/>
        <end position="848"/>
    </location>
</feature>
<reference evidence="3" key="1">
    <citation type="submission" date="2016-11" db="EMBL/GenBank/DDBJ databases">
        <authorList>
            <person name="Varghese N."/>
            <person name="Submissions S."/>
        </authorList>
    </citation>
    <scope>NUCLEOTIDE SEQUENCE [LARGE SCALE GENOMIC DNA]</scope>
    <source>
        <strain evidence="3">DSM 26899</strain>
    </source>
</reference>
<dbReference type="Gene3D" id="1.25.40.10">
    <property type="entry name" value="Tetratricopeptide repeat domain"/>
    <property type="match status" value="2"/>
</dbReference>
<feature type="compositionally biased region" description="Basic residues" evidence="1">
    <location>
        <begin position="870"/>
        <end position="880"/>
    </location>
</feature>
<feature type="compositionally biased region" description="Low complexity" evidence="1">
    <location>
        <begin position="122"/>
        <end position="142"/>
    </location>
</feature>
<feature type="compositionally biased region" description="Pro residues" evidence="1">
    <location>
        <begin position="112"/>
        <end position="121"/>
    </location>
</feature>
<protein>
    <submittedName>
        <fullName evidence="2">Tetratricopeptide repeat-containing protein</fullName>
    </submittedName>
</protein>
<sequence>MKKNILFLLAACIVLSCGSKPKRPDQRSKFMKGFSTYYNTLFNAKDALNSEFTSRDKAHKDNFYAPYIPILTYEDQPLGSDLGQSSAFAENTMKMAEVNNPSGRNAPGSAPGRPPGAPPGMPGNNNGNNQNNQLEQNGQPENKGASVLEIAEAKALKAINKYSVIKNGEEKNKKIFDAYIILAQSRIYRNKSSEALDALNYVFTHMKDDKRIPLAKIYRGVAYDQMKDYHRAHEIFSLLKGEDIGKNDKKLLSIYYSESLLDAGKKEEAAKELDNAFELNTNRKLKSRIAFLRGQVLEGLNQNEKARESFMAAYKYANDFEFEVKSQIEIAKTFNGKGDYEGARKYLEDISKKGTYGSRKNEFYYALGLMANKAGKKKEAQDLFKKSLKEKVSDLQVRGLAYYEIGKDYLDKNDYIGAGSYYDSALVAMTYEPSKILLQEQSINIKKISKNYYLIKKNDSILSLAKMSEAQKTDFFTKHIAKLKIKEEKEEIERRRAERAKGFDTGDYSANSIFANNSNSFENFGTSPKGFYFSNTGTVSKGSSTFKQVWGDRALVDNWRYSKKMSSIDDMKNEALGVTSAPNPRRFEPSFYIEQIPTDLGKLDQLKKDRDTASLGLGIMYQNYFTNTPLATKTLYDLVDVKPEEKVMLQALYEIFAMNYEKTPQSSERAKQILLKDYPYTSYAEFARNPKNNSFVKSSEDVQNEYKKAYALFESEKFAESKEILDQALVKYPKDALVPKLYLLNAFNSGKSSGKEVMILQLEQIALNYAKTPEGIKAKEMLNYLKSELSFQETDNKGNTLQKPGSKPLQQPTSQNMDNNAGQMNNQNVNVPPSTQPAAPAQAANSNAMLLDDSNPAPPPTQPGSTPGQKPKKTTPAKTK</sequence>
<evidence type="ECO:0000313" key="2">
    <source>
        <dbReference type="EMBL" id="SHL94617.1"/>
    </source>
</evidence>
<evidence type="ECO:0000313" key="3">
    <source>
        <dbReference type="Proteomes" id="UP000184364"/>
    </source>
</evidence>
<dbReference type="InterPro" id="IPR019734">
    <property type="entry name" value="TPR_rpt"/>
</dbReference>
<evidence type="ECO:0000256" key="1">
    <source>
        <dbReference type="SAM" id="MobiDB-lite"/>
    </source>
</evidence>
<dbReference type="RefSeq" id="WP_228433863.1">
    <property type="nucleotide sequence ID" value="NZ_FRAV01000029.1"/>
</dbReference>
<dbReference type="EMBL" id="FRAV01000029">
    <property type="protein sequence ID" value="SHL94617.1"/>
    <property type="molecule type" value="Genomic_DNA"/>
</dbReference>
<dbReference type="SUPFAM" id="SSF48452">
    <property type="entry name" value="TPR-like"/>
    <property type="match status" value="2"/>
</dbReference>
<dbReference type="InterPro" id="IPR011990">
    <property type="entry name" value="TPR-like_helical_dom_sf"/>
</dbReference>
<dbReference type="STRING" id="1302687.SAMN05444267_102917"/>
<feature type="region of interest" description="Disordered" evidence="1">
    <location>
        <begin position="795"/>
        <end position="880"/>
    </location>
</feature>
<feature type="compositionally biased region" description="Polar residues" evidence="1">
    <location>
        <begin position="795"/>
        <end position="814"/>
    </location>
</feature>
<dbReference type="Pfam" id="PF13432">
    <property type="entry name" value="TPR_16"/>
    <property type="match status" value="2"/>
</dbReference>
<gene>
    <name evidence="2" type="ORF">SAMN05444267_102917</name>
</gene>
<dbReference type="Proteomes" id="UP000184364">
    <property type="component" value="Unassembled WGS sequence"/>
</dbReference>
<dbReference type="SMART" id="SM00028">
    <property type="entry name" value="TPR"/>
    <property type="match status" value="4"/>
</dbReference>
<proteinExistence type="predicted"/>
<dbReference type="AlphaFoldDB" id="A0A1M7ESI8"/>
<feature type="region of interest" description="Disordered" evidence="1">
    <location>
        <begin position="98"/>
        <end position="142"/>
    </location>
</feature>
<name>A0A1M7ESI8_9FLAO</name>